<evidence type="ECO:0000256" key="7">
    <source>
        <dbReference type="SAM" id="MobiDB-lite"/>
    </source>
</evidence>
<dbReference type="InterPro" id="IPR045275">
    <property type="entry name" value="MscS_archaea/bacteria_type"/>
</dbReference>
<name>A0A2T0RQW3_9RHOB</name>
<dbReference type="InterPro" id="IPR010920">
    <property type="entry name" value="LSM_dom_sf"/>
</dbReference>
<accession>A0A2T0RQW3</accession>
<keyword evidence="2" id="KW-1003">Cell membrane</keyword>
<comment type="caution">
    <text evidence="9">The sequence shown here is derived from an EMBL/GenBank/DDBJ whole genome shotgun (WGS) entry which is preliminary data.</text>
</comment>
<evidence type="ECO:0000259" key="8">
    <source>
        <dbReference type="Pfam" id="PF00924"/>
    </source>
</evidence>
<evidence type="ECO:0000256" key="2">
    <source>
        <dbReference type="ARBA" id="ARBA00022475"/>
    </source>
</evidence>
<keyword evidence="6" id="KW-0406">Ion transport</keyword>
<dbReference type="GO" id="GO:0005886">
    <property type="term" value="C:plasma membrane"/>
    <property type="evidence" value="ECO:0007669"/>
    <property type="project" value="UniProtKB-SubCell"/>
</dbReference>
<dbReference type="SUPFAM" id="SSF82689">
    <property type="entry name" value="Mechanosensitive channel protein MscS (YggB), C-terminal domain"/>
    <property type="match status" value="1"/>
</dbReference>
<dbReference type="OrthoDB" id="9814206at2"/>
<dbReference type="Gene3D" id="3.30.70.100">
    <property type="match status" value="1"/>
</dbReference>
<comment type="subcellular location">
    <subcellularLocation>
        <location evidence="6">Cell inner membrane</location>
        <topology evidence="6">Multi-pass membrane protein</topology>
    </subcellularLocation>
    <subcellularLocation>
        <location evidence="1">Cell membrane</location>
        <topology evidence="1">Multi-pass membrane protein</topology>
    </subcellularLocation>
</comment>
<evidence type="ECO:0000313" key="9">
    <source>
        <dbReference type="EMBL" id="PRY23551.1"/>
    </source>
</evidence>
<dbReference type="PANTHER" id="PTHR30221:SF1">
    <property type="entry name" value="SMALL-CONDUCTANCE MECHANOSENSITIVE CHANNEL"/>
    <property type="match status" value="1"/>
</dbReference>
<comment type="function">
    <text evidence="6">Mechanosensitive channel that participates in the regulation of osmotic pressure changes within the cell, opening in response to stretch forces in the membrane lipid bilayer, without the need for other proteins. Contributes to normal resistance to hypoosmotic shock. Forms an ion channel of 1.0 nanosiemens conductance with a slight preference for anions.</text>
</comment>
<feature type="transmembrane region" description="Helical" evidence="6">
    <location>
        <begin position="158"/>
        <end position="184"/>
    </location>
</feature>
<dbReference type="RefSeq" id="WP_106204956.1">
    <property type="nucleotide sequence ID" value="NZ_PVTD01000004.1"/>
</dbReference>
<feature type="transmembrane region" description="Helical" evidence="6">
    <location>
        <begin position="43"/>
        <end position="64"/>
    </location>
</feature>
<keyword evidence="4 6" id="KW-1133">Transmembrane helix</keyword>
<evidence type="ECO:0000256" key="6">
    <source>
        <dbReference type="RuleBase" id="RU369025"/>
    </source>
</evidence>
<keyword evidence="3 6" id="KW-0812">Transmembrane</keyword>
<keyword evidence="6" id="KW-0407">Ion channel</keyword>
<dbReference type="PANTHER" id="PTHR30221">
    <property type="entry name" value="SMALL-CONDUCTANCE MECHANOSENSITIVE CHANNEL"/>
    <property type="match status" value="1"/>
</dbReference>
<proteinExistence type="inferred from homology"/>
<protein>
    <recommendedName>
        <fullName evidence="6">Small-conductance mechanosensitive channel</fullName>
    </recommendedName>
</protein>
<evidence type="ECO:0000256" key="1">
    <source>
        <dbReference type="ARBA" id="ARBA00004651"/>
    </source>
</evidence>
<sequence>MGEGLASNVSPQVGALLALALLAVFVLWRLVRLSGPVQAFLKRYPWGSAAIDMVLFPAAVYGSGRLVEALFGRMGLSIWQGAVREVTELLIILAVSSGVARLIELWLVFQRPGQASGSREMKLSQLGRTVLFGFCLFIGLLVYLSANDLAPTELYVSTGAVAAVLAFAMQQTLGDLFAGIALSIERPFRIGDWLRFSDGMEGEVTDINWRATRLRGWDNTTYVVPNGELSRQSFTNLHGPDHVFAPWYLVNVSGDSDPQDVKTLLEQAAVHCEAILKEPAPVARLMDGTSNPYTYMVWVHFPNYPTMFAGREQLYREIHRRLKSEGLQISADIHEIRSRSEVHTEAASSGAPETDRP</sequence>
<comment type="caution">
    <text evidence="6">Lacks conserved residue(s) required for the propagation of feature annotation.</text>
</comment>
<evidence type="ECO:0000256" key="4">
    <source>
        <dbReference type="ARBA" id="ARBA00022989"/>
    </source>
</evidence>
<dbReference type="Gene3D" id="1.10.287.1260">
    <property type="match status" value="1"/>
</dbReference>
<feature type="transmembrane region" description="Helical" evidence="6">
    <location>
        <begin position="89"/>
        <end position="109"/>
    </location>
</feature>
<dbReference type="Pfam" id="PF00924">
    <property type="entry name" value="MS_channel_2nd"/>
    <property type="match status" value="1"/>
</dbReference>
<dbReference type="GO" id="GO:0008381">
    <property type="term" value="F:mechanosensitive monoatomic ion channel activity"/>
    <property type="evidence" value="ECO:0007669"/>
    <property type="project" value="InterPro"/>
</dbReference>
<keyword evidence="5 6" id="KW-0472">Membrane</keyword>
<dbReference type="AlphaFoldDB" id="A0A2T0RQW3"/>
<feature type="domain" description="Mechanosensitive ion channel MscS" evidence="8">
    <location>
        <begin position="172"/>
        <end position="238"/>
    </location>
</feature>
<dbReference type="InterPro" id="IPR006685">
    <property type="entry name" value="MscS_channel_2nd"/>
</dbReference>
<feature type="transmembrane region" description="Helical" evidence="6">
    <location>
        <begin position="12"/>
        <end position="31"/>
    </location>
</feature>
<reference evidence="9 10" key="1">
    <citation type="submission" date="2018-03" db="EMBL/GenBank/DDBJ databases">
        <title>Genomic Encyclopedia of Archaeal and Bacterial Type Strains, Phase II (KMG-II): from individual species to whole genera.</title>
        <authorList>
            <person name="Goeker M."/>
        </authorList>
    </citation>
    <scope>NUCLEOTIDE SEQUENCE [LARGE SCALE GENOMIC DNA]</scope>
    <source>
        <strain evidence="9 10">DSM 29328</strain>
    </source>
</reference>
<evidence type="ECO:0000256" key="3">
    <source>
        <dbReference type="ARBA" id="ARBA00022692"/>
    </source>
</evidence>
<keyword evidence="10" id="KW-1185">Reference proteome</keyword>
<feature type="transmembrane region" description="Helical" evidence="6">
    <location>
        <begin position="129"/>
        <end position="146"/>
    </location>
</feature>
<feature type="region of interest" description="Disordered" evidence="7">
    <location>
        <begin position="338"/>
        <end position="357"/>
    </location>
</feature>
<keyword evidence="6" id="KW-0997">Cell inner membrane</keyword>
<dbReference type="Gene3D" id="2.30.30.60">
    <property type="match status" value="1"/>
</dbReference>
<dbReference type="InterPro" id="IPR011066">
    <property type="entry name" value="MscS_channel_C_sf"/>
</dbReference>
<gene>
    <name evidence="9" type="ORF">CLV78_10440</name>
</gene>
<comment type="similarity">
    <text evidence="6">Belongs to the MscS (TC 1.A.23) family.</text>
</comment>
<dbReference type="EMBL" id="PVTD01000004">
    <property type="protein sequence ID" value="PRY23551.1"/>
    <property type="molecule type" value="Genomic_DNA"/>
</dbReference>
<dbReference type="InterPro" id="IPR023408">
    <property type="entry name" value="MscS_beta-dom_sf"/>
</dbReference>
<evidence type="ECO:0000313" key="10">
    <source>
        <dbReference type="Proteomes" id="UP000239480"/>
    </source>
</evidence>
<keyword evidence="6" id="KW-0813">Transport</keyword>
<organism evidence="9 10">
    <name type="scientific">Aliiruegeria haliotis</name>
    <dbReference type="NCBI Taxonomy" id="1280846"/>
    <lineage>
        <taxon>Bacteria</taxon>
        <taxon>Pseudomonadati</taxon>
        <taxon>Pseudomonadota</taxon>
        <taxon>Alphaproteobacteria</taxon>
        <taxon>Rhodobacterales</taxon>
        <taxon>Roseobacteraceae</taxon>
        <taxon>Aliiruegeria</taxon>
    </lineage>
</organism>
<dbReference type="Proteomes" id="UP000239480">
    <property type="component" value="Unassembled WGS sequence"/>
</dbReference>
<comment type="subunit">
    <text evidence="6">Homoheptamer.</text>
</comment>
<dbReference type="SUPFAM" id="SSF50182">
    <property type="entry name" value="Sm-like ribonucleoproteins"/>
    <property type="match status" value="1"/>
</dbReference>
<evidence type="ECO:0000256" key="5">
    <source>
        <dbReference type="ARBA" id="ARBA00023136"/>
    </source>
</evidence>